<sequence length="455" mass="49768">MMFRERIVLSMLLFIGILSIPLSYPFDTANAAPETKDAIPLQSIIDGSSPGEVLVLEPGIYSGPVSIDKNISIRGDSSVTLLNTEAESTITIRSDGVTLQGFTVQHLTNEPTAAIQVEGDRVEITGLDIQSQSFGIVLRGSVDGLIHSNTISWAGPESASSGQKGNGIDLYNSHRTHIEDNKITGMRDGIYLENSRNLMVKANTLLHTRYGIHCMYIDGSSVVDNVGENNSTGAMVMGVKNTVVSGNSFRKQNENVHSQGILLYDVQQSSVHNNVVEGNRVGMNIAESSGNEIRGNVVLRNFIGIQLVLAEDNQFTRNQFVSNVIEASAMDSRNNEMMENYWDSFQGLDLNNDGISELSYGINPFYEQVVNRNSAYQLFFQSPGMIFMSNLFTEGKAEWTSDRSPLMSMEAESQTTKSGTQGSQAIKETTGVWIVGCILLGMATFIMINMGVLRK</sequence>
<dbReference type="Pfam" id="PF05048">
    <property type="entry name" value="NosD"/>
    <property type="match status" value="1"/>
</dbReference>
<dbReference type="Proteomes" id="UP000577724">
    <property type="component" value="Unassembled WGS sequence"/>
</dbReference>
<dbReference type="NCBIfam" id="TIGR03804">
    <property type="entry name" value="para_beta_helix"/>
    <property type="match status" value="3"/>
</dbReference>
<evidence type="ECO:0000313" key="4">
    <source>
        <dbReference type="EMBL" id="NUU55769.1"/>
    </source>
</evidence>
<reference evidence="4 5" key="1">
    <citation type="submission" date="2020-05" db="EMBL/GenBank/DDBJ databases">
        <title>Genome Sequencing of Type Strains.</title>
        <authorList>
            <person name="Lemaire J.F."/>
            <person name="Inderbitzin P."/>
            <person name="Gregorio O.A."/>
            <person name="Collins S.B."/>
            <person name="Wespe N."/>
            <person name="Knight-Connoni V."/>
        </authorList>
    </citation>
    <scope>NUCLEOTIDE SEQUENCE [LARGE SCALE GENOMIC DNA]</scope>
    <source>
        <strain evidence="4 5">DSM 19942</strain>
    </source>
</reference>
<dbReference type="InterPro" id="IPR007742">
    <property type="entry name" value="NosD_dom"/>
</dbReference>
<dbReference type="RefSeq" id="WP_175382500.1">
    <property type="nucleotide sequence ID" value="NZ_CBCRYD010000002.1"/>
</dbReference>
<keyword evidence="2" id="KW-1133">Transmembrane helix</keyword>
<keyword evidence="5" id="KW-1185">Reference proteome</keyword>
<dbReference type="SMART" id="SM00722">
    <property type="entry name" value="CASH"/>
    <property type="match status" value="2"/>
</dbReference>
<dbReference type="InterPro" id="IPR012334">
    <property type="entry name" value="Pectin_lyas_fold"/>
</dbReference>
<dbReference type="InterPro" id="IPR022441">
    <property type="entry name" value="Para_beta_helix_rpt-2"/>
</dbReference>
<comment type="caution">
    <text evidence="4">The sequence shown here is derived from an EMBL/GenBank/DDBJ whole genome shotgun (WGS) entry which is preliminary data.</text>
</comment>
<dbReference type="InterPro" id="IPR006626">
    <property type="entry name" value="PbH1"/>
</dbReference>
<dbReference type="InterPro" id="IPR011050">
    <property type="entry name" value="Pectin_lyase_fold/virulence"/>
</dbReference>
<dbReference type="SUPFAM" id="SSF51126">
    <property type="entry name" value="Pectin lyase-like"/>
    <property type="match status" value="1"/>
</dbReference>
<dbReference type="EMBL" id="JABMCC010000112">
    <property type="protein sequence ID" value="NUU55769.1"/>
    <property type="molecule type" value="Genomic_DNA"/>
</dbReference>
<protein>
    <recommendedName>
        <fullName evidence="3">Carbohydrate-binding/sugar hydrolysis domain-containing protein</fullName>
    </recommendedName>
</protein>
<feature type="compositionally biased region" description="Polar residues" evidence="1">
    <location>
        <begin position="411"/>
        <end position="423"/>
    </location>
</feature>
<feature type="transmembrane region" description="Helical" evidence="2">
    <location>
        <begin position="431"/>
        <end position="453"/>
    </location>
</feature>
<keyword evidence="2" id="KW-0472">Membrane</keyword>
<evidence type="ECO:0000259" key="3">
    <source>
        <dbReference type="SMART" id="SM00722"/>
    </source>
</evidence>
<evidence type="ECO:0000256" key="2">
    <source>
        <dbReference type="SAM" id="Phobius"/>
    </source>
</evidence>
<accession>A0ABX2MP14</accession>
<gene>
    <name evidence="4" type="ORF">HP548_16985</name>
</gene>
<name>A0ABX2MP14_9BACL</name>
<feature type="domain" description="Carbohydrate-binding/sugar hydrolysis" evidence="3">
    <location>
        <begin position="48"/>
        <end position="193"/>
    </location>
</feature>
<dbReference type="InterPro" id="IPR006633">
    <property type="entry name" value="Carb-bd_sugar_hydrolysis-dom"/>
</dbReference>
<feature type="domain" description="Carbohydrate-binding/sugar hydrolysis" evidence="3">
    <location>
        <begin position="199"/>
        <end position="365"/>
    </location>
</feature>
<evidence type="ECO:0000256" key="1">
    <source>
        <dbReference type="SAM" id="MobiDB-lite"/>
    </source>
</evidence>
<proteinExistence type="predicted"/>
<feature type="region of interest" description="Disordered" evidence="1">
    <location>
        <begin position="402"/>
        <end position="423"/>
    </location>
</feature>
<dbReference type="SMART" id="SM00710">
    <property type="entry name" value="PbH1"/>
    <property type="match status" value="8"/>
</dbReference>
<dbReference type="Gene3D" id="2.160.20.10">
    <property type="entry name" value="Single-stranded right-handed beta-helix, Pectin lyase-like"/>
    <property type="match status" value="1"/>
</dbReference>
<keyword evidence="2" id="KW-0812">Transmembrane</keyword>
<evidence type="ECO:0000313" key="5">
    <source>
        <dbReference type="Proteomes" id="UP000577724"/>
    </source>
</evidence>
<organism evidence="4 5">
    <name type="scientific">Paenibacillus taichungensis</name>
    <dbReference type="NCBI Taxonomy" id="484184"/>
    <lineage>
        <taxon>Bacteria</taxon>
        <taxon>Bacillati</taxon>
        <taxon>Bacillota</taxon>
        <taxon>Bacilli</taxon>
        <taxon>Bacillales</taxon>
        <taxon>Paenibacillaceae</taxon>
        <taxon>Paenibacillus</taxon>
    </lineage>
</organism>